<reference evidence="1" key="1">
    <citation type="submission" date="2021-01" db="UniProtKB">
        <authorList>
            <consortium name="EnsemblPlants"/>
        </authorList>
    </citation>
    <scope>IDENTIFICATION</scope>
</reference>
<proteinExistence type="predicted"/>
<name>A0A7N0R9Z5_KALFE</name>
<dbReference type="Proteomes" id="UP000594263">
    <property type="component" value="Unplaced"/>
</dbReference>
<organism evidence="1 2">
    <name type="scientific">Kalanchoe fedtschenkoi</name>
    <name type="common">Lavender scallops</name>
    <name type="synonym">South American air plant</name>
    <dbReference type="NCBI Taxonomy" id="63787"/>
    <lineage>
        <taxon>Eukaryota</taxon>
        <taxon>Viridiplantae</taxon>
        <taxon>Streptophyta</taxon>
        <taxon>Embryophyta</taxon>
        <taxon>Tracheophyta</taxon>
        <taxon>Spermatophyta</taxon>
        <taxon>Magnoliopsida</taxon>
        <taxon>eudicotyledons</taxon>
        <taxon>Gunneridae</taxon>
        <taxon>Pentapetalae</taxon>
        <taxon>Saxifragales</taxon>
        <taxon>Crassulaceae</taxon>
        <taxon>Kalanchoe</taxon>
    </lineage>
</organism>
<dbReference type="EnsemblPlants" id="Kaladp0003s0117.1.v1.1">
    <property type="protein sequence ID" value="Kaladp0003s0117.1.v1.1.CDS.1"/>
    <property type="gene ID" value="Kaladp0003s0117.v1.1"/>
</dbReference>
<dbReference type="AlphaFoldDB" id="A0A7N0R9Z5"/>
<evidence type="ECO:0000313" key="2">
    <source>
        <dbReference type="Proteomes" id="UP000594263"/>
    </source>
</evidence>
<protein>
    <submittedName>
        <fullName evidence="1">Uncharacterized protein</fullName>
    </submittedName>
</protein>
<accession>A0A7N0R9Z5</accession>
<sequence length="52" mass="5591">MEGGDEYCVKVAAHVRALIGDEKVQGCVRIAVCCPRKALGENQLLKECESLG</sequence>
<dbReference type="Gramene" id="Kaladp0003s0117.1.v1.1">
    <property type="protein sequence ID" value="Kaladp0003s0117.1.v1.1.CDS.1"/>
    <property type="gene ID" value="Kaladp0003s0117.v1.1"/>
</dbReference>
<evidence type="ECO:0000313" key="1">
    <source>
        <dbReference type="EnsemblPlants" id="Kaladp0003s0117.1.v1.1.CDS.1"/>
    </source>
</evidence>
<keyword evidence="2" id="KW-1185">Reference proteome</keyword>